<dbReference type="PANTHER" id="PTHR15678:SF6">
    <property type="entry name" value="BRIDGE-LIKE LIPID TRANSFER PROTEIN FAMILY MEMBER 2"/>
    <property type="match status" value="1"/>
</dbReference>
<evidence type="ECO:0000313" key="2">
    <source>
        <dbReference type="EMBL" id="CBY23155.1"/>
    </source>
</evidence>
<accession>E4X057</accession>
<evidence type="ECO:0000313" key="3">
    <source>
        <dbReference type="Proteomes" id="UP000001307"/>
    </source>
</evidence>
<dbReference type="Proteomes" id="UP000001307">
    <property type="component" value="Unassembled WGS sequence"/>
</dbReference>
<protein>
    <submittedName>
        <fullName evidence="2">Uncharacterized protein</fullName>
    </submittedName>
</protein>
<dbReference type="EMBL" id="FN653020">
    <property type="protein sequence ID" value="CBY23155.1"/>
    <property type="molecule type" value="Genomic_DNA"/>
</dbReference>
<feature type="compositionally biased region" description="Basic residues" evidence="1">
    <location>
        <begin position="531"/>
        <end position="543"/>
    </location>
</feature>
<keyword evidence="3" id="KW-1185">Reference proteome</keyword>
<dbReference type="OrthoDB" id="1562405at2759"/>
<dbReference type="PANTHER" id="PTHR15678">
    <property type="entry name" value="ANTIGEN MLAA-22-RELATED"/>
    <property type="match status" value="1"/>
</dbReference>
<dbReference type="AlphaFoldDB" id="E4X057"/>
<name>E4X057_OIKDI</name>
<reference evidence="2" key="1">
    <citation type="journal article" date="2010" name="Science">
        <title>Plasticity of animal genome architecture unmasked by rapid evolution of a pelagic tunicate.</title>
        <authorList>
            <person name="Denoeud F."/>
            <person name="Henriet S."/>
            <person name="Mungpakdee S."/>
            <person name="Aury J.M."/>
            <person name="Da Silva C."/>
            <person name="Brinkmann H."/>
            <person name="Mikhaleva J."/>
            <person name="Olsen L.C."/>
            <person name="Jubin C."/>
            <person name="Canestro C."/>
            <person name="Bouquet J.M."/>
            <person name="Danks G."/>
            <person name="Poulain J."/>
            <person name="Campsteijn C."/>
            <person name="Adamski M."/>
            <person name="Cross I."/>
            <person name="Yadetie F."/>
            <person name="Muffato M."/>
            <person name="Louis A."/>
            <person name="Butcher S."/>
            <person name="Tsagkogeorga G."/>
            <person name="Konrad A."/>
            <person name="Singh S."/>
            <person name="Jensen M.F."/>
            <person name="Cong E.H."/>
            <person name="Eikeseth-Otteraa H."/>
            <person name="Noel B."/>
            <person name="Anthouard V."/>
            <person name="Porcel B.M."/>
            <person name="Kachouri-Lafond R."/>
            <person name="Nishino A."/>
            <person name="Ugolini M."/>
            <person name="Chourrout P."/>
            <person name="Nishida H."/>
            <person name="Aasland R."/>
            <person name="Huzurbazar S."/>
            <person name="Westhof E."/>
            <person name="Delsuc F."/>
            <person name="Lehrach H."/>
            <person name="Reinhardt R."/>
            <person name="Weissenbach J."/>
            <person name="Roy S.W."/>
            <person name="Artiguenave F."/>
            <person name="Postlethwait J.H."/>
            <person name="Manak J.R."/>
            <person name="Thompson E.M."/>
            <person name="Jaillon O."/>
            <person name="Du Pasquier L."/>
            <person name="Boudinot P."/>
            <person name="Liberles D.A."/>
            <person name="Volff J.N."/>
            <person name="Philippe H."/>
            <person name="Lenhard B."/>
            <person name="Roest Crollius H."/>
            <person name="Wincker P."/>
            <person name="Chourrout D."/>
        </authorList>
    </citation>
    <scope>NUCLEOTIDE SEQUENCE [LARGE SCALE GENOMIC DNA]</scope>
</reference>
<dbReference type="InParanoid" id="E4X057"/>
<organism evidence="2">
    <name type="scientific">Oikopleura dioica</name>
    <name type="common">Tunicate</name>
    <dbReference type="NCBI Taxonomy" id="34765"/>
    <lineage>
        <taxon>Eukaryota</taxon>
        <taxon>Metazoa</taxon>
        <taxon>Chordata</taxon>
        <taxon>Tunicata</taxon>
        <taxon>Appendicularia</taxon>
        <taxon>Copelata</taxon>
        <taxon>Oikopleuridae</taxon>
        <taxon>Oikopleura</taxon>
    </lineage>
</organism>
<proteinExistence type="predicted"/>
<feature type="region of interest" description="Disordered" evidence="1">
    <location>
        <begin position="350"/>
        <end position="373"/>
    </location>
</feature>
<feature type="compositionally biased region" description="Basic and acidic residues" evidence="1">
    <location>
        <begin position="360"/>
        <end position="373"/>
    </location>
</feature>
<sequence>MSYCPIPGNVDIPPISPEEVLRDSRTFNREKTINTLTVSQKNMEIWTTDQQYLLALDIVNNLFLHIEPGIKERLTLKTLSRRFHLQLAEDQTVEVKVEELREKLRDQAMEIQASIREDLDCVRSLEHKLYTLCYSKDDDCDDEELKQLISETEEQVNDKKDVLNIRSEEMAVMVSLAKETHLKQQLLSEDIGKDSERQTRRTHFIFHEVKWKLVSVEASASISVAIQPKGIANFVMKNFEYRSVASVDSDLHEKSNQNHHSHEFKIGDFELSNLLDNQKFQTILRPQVRLAPSNLASIRVFCKVRPPVGGIPVKERIELNILPLHITVTNTFYRAFRNFFFPDPSLDTVSVSKPGSPKTLRKEGDSRSDAGSVSERKKLFSKFRRSSPTLEKQSSLSEVCSSSLPNFDDRSDDARIMADRARNNQTFHHIQIPKVPLTVSYHSDSRTNKVRVPSLDNMRLDIPCIEYKNKTWTWQDLASNIKNSCQKVLMQQAFQQKVLKVKDRKKQNENELPSPEDNLSTKKLDHLFPQKQKKGLFTRKKKS</sequence>
<gene>
    <name evidence="2" type="ORF">GSOID_T00015087001</name>
</gene>
<dbReference type="InterPro" id="IPR045167">
    <property type="entry name" value="Hobbit"/>
</dbReference>
<feature type="compositionally biased region" description="Basic and acidic residues" evidence="1">
    <location>
        <begin position="519"/>
        <end position="528"/>
    </location>
</feature>
<dbReference type="Pfam" id="PF10344">
    <property type="entry name" value="Hobbit"/>
    <property type="match status" value="1"/>
</dbReference>
<feature type="region of interest" description="Disordered" evidence="1">
    <location>
        <begin position="501"/>
        <end position="543"/>
    </location>
</feature>
<evidence type="ECO:0000256" key="1">
    <source>
        <dbReference type="SAM" id="MobiDB-lite"/>
    </source>
</evidence>